<keyword evidence="2" id="KW-1133">Transmembrane helix</keyword>
<accession>W6ZCF5</accession>
<feature type="region of interest" description="Disordered" evidence="1">
    <location>
        <begin position="82"/>
        <end position="102"/>
    </location>
</feature>
<protein>
    <recommendedName>
        <fullName evidence="5">Mid2 domain-containing protein</fullName>
    </recommendedName>
</protein>
<feature type="region of interest" description="Disordered" evidence="1">
    <location>
        <begin position="278"/>
        <end position="301"/>
    </location>
</feature>
<evidence type="ECO:0008006" key="5">
    <source>
        <dbReference type="Google" id="ProtNLM"/>
    </source>
</evidence>
<evidence type="ECO:0000256" key="2">
    <source>
        <dbReference type="SAM" id="Phobius"/>
    </source>
</evidence>
<feature type="transmembrane region" description="Helical" evidence="2">
    <location>
        <begin position="239"/>
        <end position="263"/>
    </location>
</feature>
<dbReference type="KEGG" id="bor:COCMIDRAFT_35020"/>
<gene>
    <name evidence="3" type="ORF">COCMIDRAFT_35020</name>
</gene>
<keyword evidence="2" id="KW-0812">Transmembrane</keyword>
<dbReference type="CDD" id="cd12087">
    <property type="entry name" value="TM_EGFR-like"/>
    <property type="match status" value="1"/>
</dbReference>
<reference evidence="3 4" key="1">
    <citation type="journal article" date="2013" name="PLoS Genet.">
        <title>Comparative genome structure, secondary metabolite, and effector coding capacity across Cochliobolus pathogens.</title>
        <authorList>
            <person name="Condon B.J."/>
            <person name="Leng Y."/>
            <person name="Wu D."/>
            <person name="Bushley K.E."/>
            <person name="Ohm R.A."/>
            <person name="Otillar R."/>
            <person name="Martin J."/>
            <person name="Schackwitz W."/>
            <person name="Grimwood J."/>
            <person name="MohdZainudin N."/>
            <person name="Xue C."/>
            <person name="Wang R."/>
            <person name="Manning V.A."/>
            <person name="Dhillon B."/>
            <person name="Tu Z.J."/>
            <person name="Steffenson B.J."/>
            <person name="Salamov A."/>
            <person name="Sun H."/>
            <person name="Lowry S."/>
            <person name="LaButti K."/>
            <person name="Han J."/>
            <person name="Copeland A."/>
            <person name="Lindquist E."/>
            <person name="Barry K."/>
            <person name="Schmutz J."/>
            <person name="Baker S.E."/>
            <person name="Ciuffetti L.M."/>
            <person name="Grigoriev I.V."/>
            <person name="Zhong S."/>
            <person name="Turgeon B.G."/>
        </authorList>
    </citation>
    <scope>NUCLEOTIDE SEQUENCE [LARGE SCALE GENOMIC DNA]</scope>
    <source>
        <strain evidence="3 4">ATCC 44560</strain>
    </source>
</reference>
<evidence type="ECO:0000256" key="1">
    <source>
        <dbReference type="SAM" id="MobiDB-lite"/>
    </source>
</evidence>
<keyword evidence="4" id="KW-1185">Reference proteome</keyword>
<evidence type="ECO:0000313" key="3">
    <source>
        <dbReference type="EMBL" id="EUC47493.1"/>
    </source>
</evidence>
<dbReference type="OrthoDB" id="2019572at2759"/>
<dbReference type="GeneID" id="19122691"/>
<feature type="transmembrane region" description="Helical" evidence="2">
    <location>
        <begin position="49"/>
        <end position="73"/>
    </location>
</feature>
<dbReference type="AlphaFoldDB" id="W6ZCF5"/>
<evidence type="ECO:0000313" key="4">
    <source>
        <dbReference type="Proteomes" id="UP000054032"/>
    </source>
</evidence>
<dbReference type="EMBL" id="KI963952">
    <property type="protein sequence ID" value="EUC47493.1"/>
    <property type="molecule type" value="Genomic_DNA"/>
</dbReference>
<dbReference type="RefSeq" id="XP_007686007.1">
    <property type="nucleotide sequence ID" value="XM_007687817.1"/>
</dbReference>
<proteinExistence type="predicted"/>
<feature type="transmembrane region" description="Helical" evidence="2">
    <location>
        <begin position="195"/>
        <end position="219"/>
    </location>
</feature>
<sequence length="347" mass="38005">MAVIDLNNDEEKEGASEGFCPCILALVFIPTFPTYCSNSLSLIDMAKSYWLWARNIYFLIAAIILLSATPIWAQSHNESPSNLARSKFQDPSRMSPITTGPTLGPSLLPSPQGVRLRPRDVTAISVDGYEYRGCVGDDGNKRVLGGPTVDIVSLEPTSCGNFYKNYNYAAELHHALPFQNGRRLRRLLRHEHTSTITVSNVVVLTATASLTTIVSSSSAPPNTQVPRPTSNSDVTLPKGAIIGIGAGSALGAVLICAAIYYFWFYRRRQRSHKVSNEAISSSGQWPPITERARPGGPDNETAMAKQHWAISEHSSRYLSEMGEINKQGFPVEAPGDYRQVHELAEGR</sequence>
<keyword evidence="2" id="KW-0472">Membrane</keyword>
<dbReference type="Proteomes" id="UP000054032">
    <property type="component" value="Unassembled WGS sequence"/>
</dbReference>
<name>W6ZCF5_COCMI</name>
<organism evidence="3 4">
    <name type="scientific">Bipolaris oryzae ATCC 44560</name>
    <dbReference type="NCBI Taxonomy" id="930090"/>
    <lineage>
        <taxon>Eukaryota</taxon>
        <taxon>Fungi</taxon>
        <taxon>Dikarya</taxon>
        <taxon>Ascomycota</taxon>
        <taxon>Pezizomycotina</taxon>
        <taxon>Dothideomycetes</taxon>
        <taxon>Pleosporomycetidae</taxon>
        <taxon>Pleosporales</taxon>
        <taxon>Pleosporineae</taxon>
        <taxon>Pleosporaceae</taxon>
        <taxon>Bipolaris</taxon>
    </lineage>
</organism>
<dbReference type="HOGENOM" id="CLU_818855_0_0_1"/>